<proteinExistence type="predicted"/>
<sequence length="167" mass="18785">MAVKRTMLFVDAQNLVGGARRFGGGSFDYDIDKLVGELVGERDLVRGYWFDSHEPGNRGDKEGFYAFLERNGFRVESTDLKRTEDGLDEKEADIRLTVELIAQGVVDSYDVATVVSGDRDFLKAIRYVQNQGKIVHVAAFEDSTSEVLERTADEYTALDDIAHVIRR</sequence>
<evidence type="ECO:0000313" key="2">
    <source>
        <dbReference type="EMBL" id="QPV61697.1"/>
    </source>
</evidence>
<dbReference type="EMBL" id="CP065856">
    <property type="protein sequence ID" value="QPV61697.1"/>
    <property type="molecule type" value="Genomic_DNA"/>
</dbReference>
<dbReference type="Gene3D" id="3.40.50.1010">
    <property type="entry name" value="5'-nuclease"/>
    <property type="match status" value="1"/>
</dbReference>
<gene>
    <name evidence="2" type="ORF">I7X12_13160</name>
</gene>
<keyword evidence="3" id="KW-1185">Reference proteome</keyword>
<reference evidence="2 3" key="1">
    <citation type="submission" date="2020-12" db="EMBL/GenBank/DDBJ databases">
        <title>Halosimplex halophilum sp. nov. and Halosimplex salinum sp. nov., two new members of the genus Halosimplex.</title>
        <authorList>
            <person name="Cui H.L."/>
        </authorList>
    </citation>
    <scope>NUCLEOTIDE SEQUENCE [LARGE SCALE GENOMIC DNA]</scope>
    <source>
        <strain evidence="2 3">YGH94</strain>
    </source>
</reference>
<dbReference type="InterPro" id="IPR021139">
    <property type="entry name" value="NYN"/>
</dbReference>
<dbReference type="GeneID" id="60589459"/>
<protein>
    <submittedName>
        <fullName evidence="2">NYN domain-containing protein</fullName>
    </submittedName>
</protein>
<organism evidence="2 3">
    <name type="scientific">Halosimplex litoreum</name>
    <dbReference type="NCBI Taxonomy" id="1198301"/>
    <lineage>
        <taxon>Archaea</taxon>
        <taxon>Methanobacteriati</taxon>
        <taxon>Methanobacteriota</taxon>
        <taxon>Stenosarchaea group</taxon>
        <taxon>Halobacteria</taxon>
        <taxon>Halobacteriales</taxon>
        <taxon>Haloarculaceae</taxon>
        <taxon>Halosimplex</taxon>
    </lineage>
</organism>
<dbReference type="OrthoDB" id="359276at2157"/>
<dbReference type="RefSeq" id="WP_198060525.1">
    <property type="nucleotide sequence ID" value="NZ_CP065856.1"/>
</dbReference>
<accession>A0A7T3FVY9</accession>
<dbReference type="Pfam" id="PF01936">
    <property type="entry name" value="NYN"/>
    <property type="match status" value="1"/>
</dbReference>
<dbReference type="GO" id="GO:0004540">
    <property type="term" value="F:RNA nuclease activity"/>
    <property type="evidence" value="ECO:0007669"/>
    <property type="project" value="InterPro"/>
</dbReference>
<evidence type="ECO:0000259" key="1">
    <source>
        <dbReference type="Pfam" id="PF01936"/>
    </source>
</evidence>
<dbReference type="Proteomes" id="UP000595001">
    <property type="component" value="Chromosome"/>
</dbReference>
<name>A0A7T3FVY9_9EURY</name>
<dbReference type="KEGG" id="hlt:I7X12_13160"/>
<dbReference type="AlphaFoldDB" id="A0A7T3FVY9"/>
<dbReference type="PANTHER" id="PTHR35458:SF8">
    <property type="entry name" value="SLR0650 PROTEIN"/>
    <property type="match status" value="1"/>
</dbReference>
<dbReference type="InterPro" id="IPR047140">
    <property type="entry name" value="LabA"/>
</dbReference>
<dbReference type="PANTHER" id="PTHR35458">
    <property type="entry name" value="SLR0755 PROTEIN"/>
    <property type="match status" value="1"/>
</dbReference>
<dbReference type="CDD" id="cd10911">
    <property type="entry name" value="PIN_LabA"/>
    <property type="match status" value="1"/>
</dbReference>
<evidence type="ECO:0000313" key="3">
    <source>
        <dbReference type="Proteomes" id="UP000595001"/>
    </source>
</evidence>
<feature type="domain" description="NYN" evidence="1">
    <location>
        <begin position="5"/>
        <end position="158"/>
    </location>
</feature>